<accession>A0ABS0Q7N8</accession>
<dbReference type="Gene3D" id="1.20.5.170">
    <property type="match status" value="1"/>
</dbReference>
<comment type="similarity">
    <text evidence="1">Belongs to the SIMIBI class G3E GTPase family. ArgK/MeaB subfamily.</text>
</comment>
<dbReference type="NCBIfam" id="NF006958">
    <property type="entry name" value="PRK09435.1"/>
    <property type="match status" value="1"/>
</dbReference>
<dbReference type="PANTHER" id="PTHR23408:SF3">
    <property type="entry name" value="METHYLMALONIC ACIDURIA TYPE A PROTEIN, MITOCHONDRIAL"/>
    <property type="match status" value="1"/>
</dbReference>
<keyword evidence="3" id="KW-0378">Hydrolase</keyword>
<dbReference type="CDD" id="cd03114">
    <property type="entry name" value="MMAA-like"/>
    <property type="match status" value="1"/>
</dbReference>
<dbReference type="Proteomes" id="UP000625631">
    <property type="component" value="Unassembled WGS sequence"/>
</dbReference>
<dbReference type="Pfam" id="PF03308">
    <property type="entry name" value="MeaB"/>
    <property type="match status" value="1"/>
</dbReference>
<keyword evidence="4" id="KW-1185">Reference proteome</keyword>
<evidence type="ECO:0000259" key="2">
    <source>
        <dbReference type="SMART" id="SM00382"/>
    </source>
</evidence>
<dbReference type="InterPro" id="IPR005129">
    <property type="entry name" value="GTPase_ArgK"/>
</dbReference>
<evidence type="ECO:0000313" key="4">
    <source>
        <dbReference type="Proteomes" id="UP000625631"/>
    </source>
</evidence>
<dbReference type="SMART" id="SM00382">
    <property type="entry name" value="AAA"/>
    <property type="match status" value="1"/>
</dbReference>
<dbReference type="InterPro" id="IPR027417">
    <property type="entry name" value="P-loop_NTPase"/>
</dbReference>
<sequence>MRTQRTRRRPARPTAVGQRAGSVDYLRPVAVLIVETPVLCIRKLTPTAQTLPPKRLSAAEYAAGIRTGSRTVLGRAITLVESTLPSDHALAQEVLQAVLPHTGRSLRVGITGVPGVGKSTFIEALGRFLVETKGLKLAVLAVDPSSQRGGGSILGDKTRMPWLSAQPAAFIRPSPAGSSLGGVARATREALLLCEAAGHDVIIVETVGVGQSETTVHGLVDFFLLLMLAGAGDELQGVKRGIMEMADALCITKADHGNEKAARRAKVDYQSALHLFPAPPSGQVVPVLLTSAVEGAGIGAVWEVIENYAAATRASGYFGQRRQQQQLQWLHQSIAQALESRFYADARVRERLPAVQAAVATGQLTPFAAAEELLGL</sequence>
<dbReference type="NCBIfam" id="TIGR00750">
    <property type="entry name" value="lao"/>
    <property type="match status" value="1"/>
</dbReference>
<dbReference type="InterPro" id="IPR003593">
    <property type="entry name" value="AAA+_ATPase"/>
</dbReference>
<reference evidence="3 4" key="1">
    <citation type="submission" date="2020-12" db="EMBL/GenBank/DDBJ databases">
        <title>Hymenobacter sp.</title>
        <authorList>
            <person name="Kim M.K."/>
        </authorList>
    </citation>
    <scope>NUCLEOTIDE SEQUENCE [LARGE SCALE GENOMIC DNA]</scope>
    <source>
        <strain evidence="3 4">BT442</strain>
    </source>
</reference>
<name>A0ABS0Q7N8_9BACT</name>
<dbReference type="EMBL" id="JAEDAE010000003">
    <property type="protein sequence ID" value="MBH8558264.1"/>
    <property type="molecule type" value="Genomic_DNA"/>
</dbReference>
<dbReference type="SUPFAM" id="SSF52540">
    <property type="entry name" value="P-loop containing nucleoside triphosphate hydrolases"/>
    <property type="match status" value="1"/>
</dbReference>
<dbReference type="GO" id="GO:0016787">
    <property type="term" value="F:hydrolase activity"/>
    <property type="evidence" value="ECO:0007669"/>
    <property type="project" value="UniProtKB-KW"/>
</dbReference>
<evidence type="ECO:0000256" key="1">
    <source>
        <dbReference type="ARBA" id="ARBA00009625"/>
    </source>
</evidence>
<dbReference type="EC" id="3.6.5.-" evidence="3"/>
<evidence type="ECO:0000313" key="3">
    <source>
        <dbReference type="EMBL" id="MBH8558264.1"/>
    </source>
</evidence>
<organism evidence="3 4">
    <name type="scientific">Hymenobacter negativus</name>
    <dbReference type="NCBI Taxonomy" id="2795026"/>
    <lineage>
        <taxon>Bacteria</taxon>
        <taxon>Pseudomonadati</taxon>
        <taxon>Bacteroidota</taxon>
        <taxon>Cytophagia</taxon>
        <taxon>Cytophagales</taxon>
        <taxon>Hymenobacteraceae</taxon>
        <taxon>Hymenobacter</taxon>
    </lineage>
</organism>
<proteinExistence type="inferred from homology"/>
<dbReference type="Gene3D" id="1.10.287.130">
    <property type="match status" value="1"/>
</dbReference>
<gene>
    <name evidence="3" type="primary">meaB</name>
    <name evidence="3" type="ORF">I7X13_09415</name>
</gene>
<dbReference type="PANTHER" id="PTHR23408">
    <property type="entry name" value="METHYLMALONYL-COA MUTASE"/>
    <property type="match status" value="1"/>
</dbReference>
<protein>
    <submittedName>
        <fullName evidence="3">Methylmalonyl Co-A mutase-associated GTPase MeaB</fullName>
        <ecNumber evidence="3">3.6.5.-</ecNumber>
    </submittedName>
</protein>
<dbReference type="Gene3D" id="3.40.50.300">
    <property type="entry name" value="P-loop containing nucleotide triphosphate hydrolases"/>
    <property type="match status" value="1"/>
</dbReference>
<comment type="caution">
    <text evidence="3">The sequence shown here is derived from an EMBL/GenBank/DDBJ whole genome shotgun (WGS) entry which is preliminary data.</text>
</comment>
<feature type="domain" description="AAA+ ATPase" evidence="2">
    <location>
        <begin position="104"/>
        <end position="277"/>
    </location>
</feature>